<name>A0A0C3AHP3_9AGAM</name>
<proteinExistence type="inferred from homology"/>
<dbReference type="Pfam" id="PF00394">
    <property type="entry name" value="Cu-oxidase"/>
    <property type="match status" value="1"/>
</dbReference>
<evidence type="ECO:0000259" key="8">
    <source>
        <dbReference type="Pfam" id="PF00394"/>
    </source>
</evidence>
<reference evidence="12" key="2">
    <citation type="submission" date="2015-01" db="EMBL/GenBank/DDBJ databases">
        <title>Evolutionary Origins and Diversification of the Mycorrhizal Mutualists.</title>
        <authorList>
            <consortium name="DOE Joint Genome Institute"/>
            <consortium name="Mycorrhizal Genomics Consortium"/>
            <person name="Kohler A."/>
            <person name="Kuo A."/>
            <person name="Nagy L.G."/>
            <person name="Floudas D."/>
            <person name="Copeland A."/>
            <person name="Barry K.W."/>
            <person name="Cichocki N."/>
            <person name="Veneault-Fourrey C."/>
            <person name="LaButti K."/>
            <person name="Lindquist E.A."/>
            <person name="Lipzen A."/>
            <person name="Lundell T."/>
            <person name="Morin E."/>
            <person name="Murat C."/>
            <person name="Riley R."/>
            <person name="Ohm R."/>
            <person name="Sun H."/>
            <person name="Tunlid A."/>
            <person name="Henrissat B."/>
            <person name="Grigoriev I.V."/>
            <person name="Hibbett D.S."/>
            <person name="Martin F."/>
        </authorList>
    </citation>
    <scope>NUCLEOTIDE SEQUENCE [LARGE SCALE GENOMIC DNA]</scope>
    <source>
        <strain evidence="12">Foug A</strain>
    </source>
</reference>
<dbReference type="STRING" id="1036808.A0A0C3AHP3"/>
<dbReference type="Pfam" id="PF07731">
    <property type="entry name" value="Cu-oxidase_2"/>
    <property type="match status" value="1"/>
</dbReference>
<dbReference type="InterPro" id="IPR008972">
    <property type="entry name" value="Cupredoxin"/>
</dbReference>
<sequence length="554" mass="60449">MHALTNLIFAITLIHSPAAASALTGVEVRRAPSQSTNALGPVTNINIVNKNIAPDGFTRSYCLYLTIHDYVNAIPLYQGDKFRINVINKLNDTSMNTTTSVHWHGIFQHQSNWADGASFVTQCPILPSDSFLYKFTVSDQAGTFWYHSHLSAQYCDGLRGPLVIYDDHDPHADMYDVDDASTVIVLSDWYHKASPQMYTPPFTPDATLINGLGRYSGGPQSPLAVINVEHGKRYRFRLIGASCDPWFNFTMDGHKMTIIEADGIEVVPVVVDSLPIFAGQRYSVVVTADQPVDNYWIRAFPDTGPQTFDGGLNSAILRYAGAPTNDPTTNQGPYVLPFDEGALHPLSDAGAPGIAEPGKADVNINFVTSFDVAQGQFSMNGVTFVAPPLPVLLQILSGVQHASQLLPNGSVYELPYNKVIEISIPATELNQRGARGGPHPLHLHGVSCAFAGVAGSSSYNFVNPVRRDTVSTGLQANNDNVTLRFVTNNPGPWFFHCHIDWHLHEGFGVVMAEATSQTATEEHPPGSSLVHLICGYMVNHISDYWVNQCSSTHS</sequence>
<keyword evidence="3" id="KW-0560">Oxidoreductase</keyword>
<evidence type="ECO:0000256" key="4">
    <source>
        <dbReference type="ARBA" id="ARBA00023008"/>
    </source>
</evidence>
<evidence type="ECO:0000313" key="12">
    <source>
        <dbReference type="Proteomes" id="UP000053989"/>
    </source>
</evidence>
<protein>
    <submittedName>
        <fullName evidence="11">Laccase</fullName>
    </submittedName>
</protein>
<evidence type="ECO:0000256" key="2">
    <source>
        <dbReference type="ARBA" id="ARBA00022723"/>
    </source>
</evidence>
<dbReference type="EMBL" id="KN822028">
    <property type="protein sequence ID" value="KIM64452.1"/>
    <property type="molecule type" value="Genomic_DNA"/>
</dbReference>
<keyword evidence="7" id="KW-0732">Signal</keyword>
<dbReference type="InterPro" id="IPR011707">
    <property type="entry name" value="Cu-oxidase-like_N"/>
</dbReference>
<accession>A0A0C3AHP3</accession>
<feature type="domain" description="Plastocyanin-like" evidence="10">
    <location>
        <begin position="73"/>
        <end position="167"/>
    </location>
</feature>
<reference evidence="11 12" key="1">
    <citation type="submission" date="2014-04" db="EMBL/GenBank/DDBJ databases">
        <authorList>
            <consortium name="DOE Joint Genome Institute"/>
            <person name="Kuo A."/>
            <person name="Kohler A."/>
            <person name="Nagy L.G."/>
            <person name="Floudas D."/>
            <person name="Copeland A."/>
            <person name="Barry K.W."/>
            <person name="Cichocki N."/>
            <person name="Veneault-Fourrey C."/>
            <person name="LaButti K."/>
            <person name="Lindquist E.A."/>
            <person name="Lipzen A."/>
            <person name="Lundell T."/>
            <person name="Morin E."/>
            <person name="Murat C."/>
            <person name="Sun H."/>
            <person name="Tunlid A."/>
            <person name="Henrissat B."/>
            <person name="Grigoriev I.V."/>
            <person name="Hibbett D.S."/>
            <person name="Martin F."/>
            <person name="Nordberg H.P."/>
            <person name="Cantor M.N."/>
            <person name="Hua S.X."/>
        </authorList>
    </citation>
    <scope>NUCLEOTIDE SEQUENCE [LARGE SCALE GENOMIC DNA]</scope>
    <source>
        <strain evidence="11 12">Foug A</strain>
    </source>
</reference>
<dbReference type="AlphaFoldDB" id="A0A0C3AHP3"/>
<dbReference type="OrthoDB" id="2121828at2759"/>
<dbReference type="InterPro" id="IPR001117">
    <property type="entry name" value="Cu-oxidase_2nd"/>
</dbReference>
<dbReference type="InterPro" id="IPR011706">
    <property type="entry name" value="Cu-oxidase_C"/>
</dbReference>
<dbReference type="CDD" id="cd13903">
    <property type="entry name" value="CuRO_3_Tv-LCC_like"/>
    <property type="match status" value="1"/>
</dbReference>
<feature type="signal peptide" evidence="7">
    <location>
        <begin position="1"/>
        <end position="22"/>
    </location>
</feature>
<keyword evidence="2" id="KW-0479">Metal-binding</keyword>
<feature type="domain" description="Plastocyanin-like" evidence="8">
    <location>
        <begin position="181"/>
        <end position="322"/>
    </location>
</feature>
<keyword evidence="4" id="KW-0186">Copper</keyword>
<evidence type="ECO:0000313" key="11">
    <source>
        <dbReference type="EMBL" id="KIM64452.1"/>
    </source>
</evidence>
<gene>
    <name evidence="11" type="ORF">SCLCIDRAFT_114869</name>
</gene>
<dbReference type="Proteomes" id="UP000053989">
    <property type="component" value="Unassembled WGS sequence"/>
</dbReference>
<evidence type="ECO:0000256" key="6">
    <source>
        <dbReference type="ARBA" id="ARBA00023180"/>
    </source>
</evidence>
<evidence type="ECO:0000256" key="3">
    <source>
        <dbReference type="ARBA" id="ARBA00023002"/>
    </source>
</evidence>
<keyword evidence="6" id="KW-0325">Glycoprotein</keyword>
<evidence type="ECO:0000256" key="5">
    <source>
        <dbReference type="ARBA" id="ARBA00023157"/>
    </source>
</evidence>
<dbReference type="GO" id="GO:0005507">
    <property type="term" value="F:copper ion binding"/>
    <property type="evidence" value="ECO:0007669"/>
    <property type="project" value="InterPro"/>
</dbReference>
<organism evidence="11 12">
    <name type="scientific">Scleroderma citrinum Foug A</name>
    <dbReference type="NCBI Taxonomy" id="1036808"/>
    <lineage>
        <taxon>Eukaryota</taxon>
        <taxon>Fungi</taxon>
        <taxon>Dikarya</taxon>
        <taxon>Basidiomycota</taxon>
        <taxon>Agaricomycotina</taxon>
        <taxon>Agaricomycetes</taxon>
        <taxon>Agaricomycetidae</taxon>
        <taxon>Boletales</taxon>
        <taxon>Sclerodermatineae</taxon>
        <taxon>Sclerodermataceae</taxon>
        <taxon>Scleroderma</taxon>
    </lineage>
</organism>
<dbReference type="InterPro" id="IPR033138">
    <property type="entry name" value="Cu_oxidase_CS"/>
</dbReference>
<dbReference type="GO" id="GO:0016491">
    <property type="term" value="F:oxidoreductase activity"/>
    <property type="evidence" value="ECO:0007669"/>
    <property type="project" value="UniProtKB-KW"/>
</dbReference>
<dbReference type="InParanoid" id="A0A0C3AHP3"/>
<dbReference type="Pfam" id="PF07732">
    <property type="entry name" value="Cu-oxidase_3"/>
    <property type="match status" value="1"/>
</dbReference>
<evidence type="ECO:0000259" key="9">
    <source>
        <dbReference type="Pfam" id="PF07731"/>
    </source>
</evidence>
<dbReference type="PANTHER" id="PTHR11709:SF511">
    <property type="entry name" value="LACCASE"/>
    <property type="match status" value="1"/>
</dbReference>
<dbReference type="PANTHER" id="PTHR11709">
    <property type="entry name" value="MULTI-COPPER OXIDASE"/>
    <property type="match status" value="1"/>
</dbReference>
<keyword evidence="5" id="KW-1015">Disulfide bond</keyword>
<evidence type="ECO:0000256" key="1">
    <source>
        <dbReference type="ARBA" id="ARBA00010609"/>
    </source>
</evidence>
<dbReference type="SUPFAM" id="SSF49503">
    <property type="entry name" value="Cupredoxins"/>
    <property type="match status" value="3"/>
</dbReference>
<comment type="similarity">
    <text evidence="1">Belongs to the multicopper oxidase family.</text>
</comment>
<dbReference type="Gene3D" id="2.60.40.420">
    <property type="entry name" value="Cupredoxins - blue copper proteins"/>
    <property type="match status" value="3"/>
</dbReference>
<feature type="chain" id="PRO_5002160908" evidence="7">
    <location>
        <begin position="23"/>
        <end position="554"/>
    </location>
</feature>
<feature type="domain" description="Plastocyanin-like" evidence="9">
    <location>
        <begin position="385"/>
        <end position="515"/>
    </location>
</feature>
<evidence type="ECO:0000259" key="10">
    <source>
        <dbReference type="Pfam" id="PF07732"/>
    </source>
</evidence>
<dbReference type="HOGENOM" id="CLU_006504_2_1_1"/>
<evidence type="ECO:0000256" key="7">
    <source>
        <dbReference type="SAM" id="SignalP"/>
    </source>
</evidence>
<dbReference type="FunFam" id="2.60.40.420:FF:000045">
    <property type="entry name" value="Laccase 2"/>
    <property type="match status" value="1"/>
</dbReference>
<dbReference type="PROSITE" id="PS00079">
    <property type="entry name" value="MULTICOPPER_OXIDASE1"/>
    <property type="match status" value="1"/>
</dbReference>
<dbReference type="InterPro" id="IPR045087">
    <property type="entry name" value="Cu-oxidase_fam"/>
</dbReference>
<keyword evidence="12" id="KW-1185">Reference proteome</keyword>